<name>A0A183UTU1_TOXCA</name>
<organism evidence="3 4">
    <name type="scientific">Toxocara canis</name>
    <name type="common">Canine roundworm</name>
    <dbReference type="NCBI Taxonomy" id="6265"/>
    <lineage>
        <taxon>Eukaryota</taxon>
        <taxon>Metazoa</taxon>
        <taxon>Ecdysozoa</taxon>
        <taxon>Nematoda</taxon>
        <taxon>Chromadorea</taxon>
        <taxon>Rhabditida</taxon>
        <taxon>Spirurina</taxon>
        <taxon>Ascaridomorpha</taxon>
        <taxon>Ascaridoidea</taxon>
        <taxon>Toxocaridae</taxon>
        <taxon>Toxocara</taxon>
    </lineage>
</organism>
<dbReference type="InterPro" id="IPR039212">
    <property type="entry name" value="RBFA_mitochondrial"/>
</dbReference>
<proteinExistence type="predicted"/>
<dbReference type="Pfam" id="PF02033">
    <property type="entry name" value="RBFA"/>
    <property type="match status" value="1"/>
</dbReference>
<keyword evidence="3" id="KW-1185">Reference proteome</keyword>
<dbReference type="Gene3D" id="3.30.300.20">
    <property type="match status" value="1"/>
</dbReference>
<dbReference type="InterPro" id="IPR023799">
    <property type="entry name" value="RbfA_dom_sf"/>
</dbReference>
<evidence type="ECO:0000256" key="1">
    <source>
        <dbReference type="SAM" id="MobiDB-lite"/>
    </source>
</evidence>
<feature type="region of interest" description="Disordered" evidence="1">
    <location>
        <begin position="254"/>
        <end position="273"/>
    </location>
</feature>
<evidence type="ECO:0000313" key="3">
    <source>
        <dbReference type="Proteomes" id="UP000050794"/>
    </source>
</evidence>
<evidence type="ECO:0000313" key="4">
    <source>
        <dbReference type="WBParaSite" id="TCNE_0001191101-mRNA-1"/>
    </source>
</evidence>
<dbReference type="AlphaFoldDB" id="A0A183UTU1"/>
<dbReference type="GO" id="GO:0006364">
    <property type="term" value="P:rRNA processing"/>
    <property type="evidence" value="ECO:0007669"/>
    <property type="project" value="InterPro"/>
</dbReference>
<evidence type="ECO:0000313" key="2">
    <source>
        <dbReference type="EMBL" id="VDM43232.1"/>
    </source>
</evidence>
<dbReference type="InterPro" id="IPR000238">
    <property type="entry name" value="RbfA"/>
</dbReference>
<protein>
    <submittedName>
        <fullName evidence="4">Ribosome-binding factor A</fullName>
    </submittedName>
</protein>
<dbReference type="PANTHER" id="PTHR14725:SF0">
    <property type="entry name" value="RIBOSOME-BINDING FACTOR A, MITOCHONDRIAL-RELATED"/>
    <property type="match status" value="1"/>
</dbReference>
<dbReference type="InterPro" id="IPR015946">
    <property type="entry name" value="KH_dom-like_a/b"/>
</dbReference>
<sequence length="273" mass="30244">MIDIELRIQRLTLPTCGGVVNACHTHGMRGLLRVWSNFEQSCSAALSSSCVQAASRRTGRGCSSVPTCKDEWRFRAATVKGFTRNMIRRFGIDTGLEDTMVLISAGSKGKRRKLDDRKRQQLGIIFAERLVDIIANDEKFASLGLQLSKVDVAPSFVDMRVFWLAKGDDTDQRTSEVLEQSASVIRKRLAESMSNFSVPQVKFIEDRSHLALMYRAVSHTGAILGSPADAGILPGDKGRKVREKAIPKWVRRKVSADEEEDANFGDVTTHSDG</sequence>
<dbReference type="Proteomes" id="UP000050794">
    <property type="component" value="Unassembled WGS sequence"/>
</dbReference>
<accession>A0A183UTU1</accession>
<reference evidence="4" key="1">
    <citation type="submission" date="2016-06" db="UniProtKB">
        <authorList>
            <consortium name="WormBaseParasite"/>
        </authorList>
    </citation>
    <scope>IDENTIFICATION</scope>
</reference>
<gene>
    <name evidence="2" type="ORF">TCNE_LOCUS11911</name>
</gene>
<dbReference type="SUPFAM" id="SSF89919">
    <property type="entry name" value="Ribosome-binding factor A, RbfA"/>
    <property type="match status" value="1"/>
</dbReference>
<dbReference type="PANTHER" id="PTHR14725">
    <property type="entry name" value="RIBOSOME-BINDING FACTOR A, MITOCHONDRIAL-RELATED"/>
    <property type="match status" value="1"/>
</dbReference>
<dbReference type="WBParaSite" id="TCNE_0001191101-mRNA-1">
    <property type="protein sequence ID" value="TCNE_0001191101-mRNA-1"/>
    <property type="gene ID" value="TCNE_0001191101"/>
</dbReference>
<dbReference type="EMBL" id="UYWY01021039">
    <property type="protein sequence ID" value="VDM43232.1"/>
    <property type="molecule type" value="Genomic_DNA"/>
</dbReference>
<reference evidence="2 3" key="2">
    <citation type="submission" date="2018-11" db="EMBL/GenBank/DDBJ databases">
        <authorList>
            <consortium name="Pathogen Informatics"/>
        </authorList>
    </citation>
    <scope>NUCLEOTIDE SEQUENCE [LARGE SCALE GENOMIC DNA]</scope>
</reference>